<gene>
    <name evidence="2" type="ORF">ACFQ4H_22580</name>
</gene>
<comment type="caution">
    <text evidence="2">The sequence shown here is derived from an EMBL/GenBank/DDBJ whole genome shotgun (WGS) entry which is preliminary data.</text>
</comment>
<dbReference type="InterPro" id="IPR052189">
    <property type="entry name" value="L-asp_N-monooxygenase_NS-form"/>
</dbReference>
<proteinExistence type="predicted"/>
<reference evidence="3" key="1">
    <citation type="journal article" date="2019" name="Int. J. Syst. Evol. Microbiol.">
        <title>The Global Catalogue of Microorganisms (GCM) 10K type strain sequencing project: providing services to taxonomists for standard genome sequencing and annotation.</title>
        <authorList>
            <consortium name="The Broad Institute Genomics Platform"/>
            <consortium name="The Broad Institute Genome Sequencing Center for Infectious Disease"/>
            <person name="Wu L."/>
            <person name="Ma J."/>
        </authorList>
    </citation>
    <scope>NUCLEOTIDE SEQUENCE [LARGE SCALE GENOMIC DNA]</scope>
    <source>
        <strain evidence="3">JCM 31037</strain>
    </source>
</reference>
<name>A0ABW3YKN9_9ACTN</name>
<dbReference type="Proteomes" id="UP001597260">
    <property type="component" value="Unassembled WGS sequence"/>
</dbReference>
<dbReference type="PANTHER" id="PTHR40254:SF1">
    <property type="entry name" value="BLR0577 PROTEIN"/>
    <property type="match status" value="1"/>
</dbReference>
<dbReference type="PANTHER" id="PTHR40254">
    <property type="entry name" value="BLR0577 PROTEIN"/>
    <property type="match status" value="1"/>
</dbReference>
<feature type="domain" description="FAD-dependent urate hydroxylase HpyO/Asp monooxygenase CreE-like FAD/NAD(P)-binding" evidence="1">
    <location>
        <begin position="9"/>
        <end position="168"/>
    </location>
</feature>
<dbReference type="Pfam" id="PF13454">
    <property type="entry name" value="NAD_binding_9"/>
    <property type="match status" value="1"/>
</dbReference>
<evidence type="ECO:0000313" key="2">
    <source>
        <dbReference type="EMBL" id="MFD1323879.1"/>
    </source>
</evidence>
<evidence type="ECO:0000313" key="3">
    <source>
        <dbReference type="Proteomes" id="UP001597260"/>
    </source>
</evidence>
<keyword evidence="3" id="KW-1185">Reference proteome</keyword>
<dbReference type="InterPro" id="IPR038732">
    <property type="entry name" value="HpyO/CreE_NAD-binding"/>
</dbReference>
<dbReference type="RefSeq" id="WP_377573573.1">
    <property type="nucleotide sequence ID" value="NZ_JBHTMP010000038.1"/>
</dbReference>
<protein>
    <submittedName>
        <fullName evidence="2">FAD/NAD(P)-binding protein</fullName>
    </submittedName>
</protein>
<dbReference type="EMBL" id="JBHTMP010000038">
    <property type="protein sequence ID" value="MFD1323879.1"/>
    <property type="molecule type" value="Genomic_DNA"/>
</dbReference>
<accession>A0ABW3YKN9</accession>
<sequence length="628" mass="68599">MTDLSVTVAIVGAGPRTVGLLDRIAASRAELLGDRRLDIHLVDPHPPGPGRIWRAEQSPLLTLNTAAGNVTMFTDDSVTCDGPIHVGPSLAEWAGIEADTFPSRRTQSRYLDWVFRRTVDRLGSAARVHTHRTRARALYGERRGRQRLYLAGRDEPLLADVVVLAVGHPDLAPDEEQVGLRDFADRHSLVHLSPGSPADFDLSGLAPGEPVLVRGLGLAFIDLLTLLTEGRGGEYATDSTGVLRYRPSGREPLLLAGSRRGVPHWAKFTYRLTGTPPPLPRFFGRSDWTALLARPGQLDFRREVWPLLAKEIGWAYYHELFTAHPDRTTMGLAEFTERYAVLDWHSTERVALVRQALSADRDVLDVDRLDRPLLGVTAGSLAELQPYLWRHLVGSVRRSHDPTRSPDLAALLATLSAWGQLDALVSTGRLSGHSVRTEVRGRWSGFLSQLLSGPPAHRLDQLRAAAEAGVVSFLGADMWVRADHARGVFRAGSASMPEVVEATTLVEARLPATALDRLADPLLRSLRDNRDIVEEVHDCAGDQVPTGRLRVRPADARIIDRTGKAHPCRFALGPFTDGGHAMAFAPPRVDAPTFRHNDADARAILRYLAGVESAPARTGPGVELAAGT</sequence>
<evidence type="ECO:0000259" key="1">
    <source>
        <dbReference type="Pfam" id="PF13454"/>
    </source>
</evidence>
<organism evidence="2 3">
    <name type="scientific">Micromonospora sonneratiae</name>
    <dbReference type="NCBI Taxonomy" id="1184706"/>
    <lineage>
        <taxon>Bacteria</taxon>
        <taxon>Bacillati</taxon>
        <taxon>Actinomycetota</taxon>
        <taxon>Actinomycetes</taxon>
        <taxon>Micromonosporales</taxon>
        <taxon>Micromonosporaceae</taxon>
        <taxon>Micromonospora</taxon>
    </lineage>
</organism>